<proteinExistence type="predicted"/>
<reference evidence="1" key="1">
    <citation type="submission" date="2021-01" db="EMBL/GenBank/DDBJ databases">
        <title>Whole genome shotgun sequence of Spirilliplanes yamanashiensis NBRC 15828.</title>
        <authorList>
            <person name="Komaki H."/>
            <person name="Tamura T."/>
        </authorList>
    </citation>
    <scope>NUCLEOTIDE SEQUENCE</scope>
    <source>
        <strain evidence="1">NBRC 15828</strain>
    </source>
</reference>
<evidence type="ECO:0000313" key="1">
    <source>
        <dbReference type="EMBL" id="GIJ01369.1"/>
    </source>
</evidence>
<evidence type="ECO:0000313" key="2">
    <source>
        <dbReference type="Proteomes" id="UP000652013"/>
    </source>
</evidence>
<dbReference type="Gene3D" id="3.40.50.720">
    <property type="entry name" value="NAD(P)-binding Rossmann-like Domain"/>
    <property type="match status" value="1"/>
</dbReference>
<dbReference type="AlphaFoldDB" id="A0A8J3Y4K2"/>
<comment type="caution">
    <text evidence="1">The sequence shown here is derived from an EMBL/GenBank/DDBJ whole genome shotgun (WGS) entry which is preliminary data.</text>
</comment>
<accession>A0A8J3Y4K2</accession>
<dbReference type="EMBL" id="BOOY01000004">
    <property type="protein sequence ID" value="GIJ01369.1"/>
    <property type="molecule type" value="Genomic_DNA"/>
</dbReference>
<keyword evidence="2" id="KW-1185">Reference proteome</keyword>
<protein>
    <submittedName>
        <fullName evidence="1">Uncharacterized protein</fullName>
    </submittedName>
</protein>
<gene>
    <name evidence="1" type="ORF">Sya03_07210</name>
</gene>
<organism evidence="1 2">
    <name type="scientific">Spirilliplanes yamanashiensis</name>
    <dbReference type="NCBI Taxonomy" id="42233"/>
    <lineage>
        <taxon>Bacteria</taxon>
        <taxon>Bacillati</taxon>
        <taxon>Actinomycetota</taxon>
        <taxon>Actinomycetes</taxon>
        <taxon>Micromonosporales</taxon>
        <taxon>Micromonosporaceae</taxon>
        <taxon>Spirilliplanes</taxon>
    </lineage>
</organism>
<sequence length="108" mass="11304">MRAPLPLPSDPADVEFWVPPFGTVGRGADLLGRMPGLRVVQLLSAGADAWAGRVPAGVRLCDGRGVHDASTSEWVLTATLAALRRFPAFARAPSSAASGSPTRPRRTS</sequence>
<name>A0A8J3Y4K2_9ACTN</name>
<dbReference type="Proteomes" id="UP000652013">
    <property type="component" value="Unassembled WGS sequence"/>
</dbReference>